<dbReference type="InterPro" id="IPR015943">
    <property type="entry name" value="WD40/YVTN_repeat-like_dom_sf"/>
</dbReference>
<name>A0A4U0EY61_9FLAO</name>
<feature type="region of interest" description="Disordered" evidence="2">
    <location>
        <begin position="99"/>
        <end position="118"/>
    </location>
</feature>
<dbReference type="RefSeq" id="WP_136840938.1">
    <property type="nucleotide sequence ID" value="NZ_SUPL01000002.1"/>
</dbReference>
<dbReference type="Pfam" id="PF18962">
    <property type="entry name" value="Por_Secre_tail"/>
    <property type="match status" value="1"/>
</dbReference>
<sequence>MKKLLPIGVFLILAFVAFTFTSEKEQNISTSNVTSNKLKTSKKTPEQRTLFAEERARYEYKLQANPATGLIPLEEKELEFNNSKKAKIRFDGGDNLRAPDASFINRGPSNLGGRTRTIVPHRTNPNIILAGGVSGGVFRSTDSGASWTKVSANDEIHNVTAIVQDPRLGFEDTWYYATGELKGNSASIGADVFNINSNSYLGRGVWKSTDGGITWSNLGTRGGSQEVFDDTFDYISNLAVDPTTGYLFAATVGRIYFYLPNDTDHPPNLTGWYFLDGVTSCCSTTQMTDIAITSTGIIYYSIGGGGPNAGVYSTTDAKIWNGTPATKISSGIFTPPDRIVLGLAPSNTNKVYAIYNNGTSSDCSGIAAPEADLKMWDQAAAAGVGAWTDYSNKMPDESGCSNGNDPFAVQGGYNLTVSVKPNDEDFVVIGGVNAYRITDIVNDATFDRIGGYANTSGYSQYANHHPDVHALVFNPHNNNELFSGTDGGIHKTSNINAGTVAWTSLNNNYQTQQYYHVAIDPLSGSDFVLGGLQDNGTNQGGLSAGQSNLTEQQNIFSGDGVAVAISRDNVNIPTFVGTQYGSIYRRNKNLGSGFINANIKPTGTPDGISSPRAEFVTYFYLDQDNNNVLYYAANEDLYRTNDASNSTSTVGTGTSDWNNLGTPTSFGSQSIRRLTSTWGTYNAATSYLLIGGEAGKVVRLDDPHNATLASSGIDITPSGATGYVSDIAIHPTNRDIVLLTYSNYGVTNIYITTDATAASPTWYNAELNLSSHSIRSAAITTNTAGEALYVVGTARGLYSSTNPIGAPLGGSTVNWTREAPNLIGYAVVSSMSYRPADNKLLIGTHGNGMFEATINHVLGLEDNEFSESIKVYPNPVKNTLNLNISNELSKDATFIINNVLGQNVMEGTIENNQVNVNNLNTGIYFIQISSNGKKGVKRFIKK</sequence>
<dbReference type="SUPFAM" id="SSF110296">
    <property type="entry name" value="Oligoxyloglucan reducing end-specific cellobiohydrolase"/>
    <property type="match status" value="1"/>
</dbReference>
<dbReference type="Proteomes" id="UP000307657">
    <property type="component" value="Unassembled WGS sequence"/>
</dbReference>
<feature type="signal peptide" evidence="3">
    <location>
        <begin position="1"/>
        <end position="19"/>
    </location>
</feature>
<evidence type="ECO:0000313" key="5">
    <source>
        <dbReference type="EMBL" id="TJY36933.1"/>
    </source>
</evidence>
<protein>
    <submittedName>
        <fullName evidence="5">T9SS type A sorting domain-containing protein</fullName>
    </submittedName>
</protein>
<proteinExistence type="predicted"/>
<comment type="caution">
    <text evidence="5">The sequence shown here is derived from an EMBL/GenBank/DDBJ whole genome shotgun (WGS) entry which is preliminary data.</text>
</comment>
<dbReference type="NCBIfam" id="TIGR04183">
    <property type="entry name" value="Por_Secre_tail"/>
    <property type="match status" value="1"/>
</dbReference>
<dbReference type="Gene3D" id="2.130.10.10">
    <property type="entry name" value="YVTN repeat-like/Quinoprotein amine dehydrogenase"/>
    <property type="match status" value="2"/>
</dbReference>
<keyword evidence="1 3" id="KW-0732">Signal</keyword>
<reference evidence="5 6" key="1">
    <citation type="submission" date="2019-04" db="EMBL/GenBank/DDBJ databases">
        <title>Lacinutrix sp. nov., isolated from marine water.</title>
        <authorList>
            <person name="Kim W."/>
        </authorList>
    </citation>
    <scope>NUCLEOTIDE SEQUENCE [LARGE SCALE GENOMIC DNA]</scope>
    <source>
        <strain evidence="5 6">CAU 1491</strain>
    </source>
</reference>
<dbReference type="AlphaFoldDB" id="A0A4U0EY61"/>
<dbReference type="OrthoDB" id="9757947at2"/>
<dbReference type="EMBL" id="SUPL01000002">
    <property type="protein sequence ID" value="TJY36933.1"/>
    <property type="molecule type" value="Genomic_DNA"/>
</dbReference>
<feature type="domain" description="Secretion system C-terminal sorting" evidence="4">
    <location>
        <begin position="871"/>
        <end position="940"/>
    </location>
</feature>
<feature type="chain" id="PRO_5021019371" evidence="3">
    <location>
        <begin position="20"/>
        <end position="942"/>
    </location>
</feature>
<evidence type="ECO:0000313" key="6">
    <source>
        <dbReference type="Proteomes" id="UP000307657"/>
    </source>
</evidence>
<evidence type="ECO:0000256" key="1">
    <source>
        <dbReference type="ARBA" id="ARBA00022729"/>
    </source>
</evidence>
<dbReference type="SUPFAM" id="SSF50939">
    <property type="entry name" value="Sialidases"/>
    <property type="match status" value="1"/>
</dbReference>
<gene>
    <name evidence="5" type="ORF">E5167_03035</name>
</gene>
<evidence type="ECO:0000256" key="2">
    <source>
        <dbReference type="SAM" id="MobiDB-lite"/>
    </source>
</evidence>
<dbReference type="InterPro" id="IPR026444">
    <property type="entry name" value="Secre_tail"/>
</dbReference>
<evidence type="ECO:0000256" key="3">
    <source>
        <dbReference type="SAM" id="SignalP"/>
    </source>
</evidence>
<keyword evidence="6" id="KW-1185">Reference proteome</keyword>
<organism evidence="5 6">
    <name type="scientific">Pontimicrobium aquaticum</name>
    <dbReference type="NCBI Taxonomy" id="2565367"/>
    <lineage>
        <taxon>Bacteria</taxon>
        <taxon>Pseudomonadati</taxon>
        <taxon>Bacteroidota</taxon>
        <taxon>Flavobacteriia</taxon>
        <taxon>Flavobacteriales</taxon>
        <taxon>Flavobacteriaceae</taxon>
        <taxon>Pontimicrobium</taxon>
    </lineage>
</organism>
<evidence type="ECO:0000259" key="4">
    <source>
        <dbReference type="Pfam" id="PF18962"/>
    </source>
</evidence>
<dbReference type="InterPro" id="IPR036278">
    <property type="entry name" value="Sialidase_sf"/>
</dbReference>
<accession>A0A4U0EY61</accession>